<feature type="signal peptide" evidence="1">
    <location>
        <begin position="1"/>
        <end position="20"/>
    </location>
</feature>
<dbReference type="InterPro" id="IPR025411">
    <property type="entry name" value="DUF4136"/>
</dbReference>
<keyword evidence="4" id="KW-1185">Reference proteome</keyword>
<evidence type="ECO:0000256" key="1">
    <source>
        <dbReference type="SAM" id="SignalP"/>
    </source>
</evidence>
<organism evidence="3 4">
    <name type="scientific">Thalassotalea insulae</name>
    <dbReference type="NCBI Taxonomy" id="2056778"/>
    <lineage>
        <taxon>Bacteria</taxon>
        <taxon>Pseudomonadati</taxon>
        <taxon>Pseudomonadota</taxon>
        <taxon>Gammaproteobacteria</taxon>
        <taxon>Alteromonadales</taxon>
        <taxon>Colwelliaceae</taxon>
        <taxon>Thalassotalea</taxon>
    </lineage>
</organism>
<evidence type="ECO:0000313" key="3">
    <source>
        <dbReference type="EMBL" id="GLX77980.1"/>
    </source>
</evidence>
<dbReference type="Gene3D" id="3.30.160.670">
    <property type="match status" value="1"/>
</dbReference>
<evidence type="ECO:0000259" key="2">
    <source>
        <dbReference type="Pfam" id="PF13590"/>
    </source>
</evidence>
<reference evidence="3 4" key="1">
    <citation type="submission" date="2023-03" db="EMBL/GenBank/DDBJ databases">
        <title>Draft genome sequence of Thalassotalea insulae KCTC 62186T.</title>
        <authorList>
            <person name="Sawabe T."/>
        </authorList>
    </citation>
    <scope>NUCLEOTIDE SEQUENCE [LARGE SCALE GENOMIC DNA]</scope>
    <source>
        <strain evidence="3 4">KCTC 62186</strain>
    </source>
</reference>
<feature type="domain" description="DUF4136" evidence="2">
    <location>
        <begin position="27"/>
        <end position="180"/>
    </location>
</feature>
<dbReference type="PROSITE" id="PS51257">
    <property type="entry name" value="PROKAR_LIPOPROTEIN"/>
    <property type="match status" value="1"/>
</dbReference>
<name>A0ABQ6GU40_9GAMM</name>
<protein>
    <recommendedName>
        <fullName evidence="2">DUF4136 domain-containing protein</fullName>
    </recommendedName>
</protein>
<dbReference type="EMBL" id="BSST01000001">
    <property type="protein sequence ID" value="GLX77980.1"/>
    <property type="molecule type" value="Genomic_DNA"/>
</dbReference>
<sequence>MRLFKLLIFLLLLPAVTSCSGRLPASAKYSRYYDFSAIKSYSTFDRNSAFSEYQNISDATRNSIELAIEQALDSLGYSYQSSEQADILISYHLINKSKELKKYNRGVSFCRPCLTLSDRDNRQKTWRMQPGSLILDVVSRDSHRSVWRSVYPLDIKEQDNSFEVQEKIQTVIKHMLTSFPLHASPS</sequence>
<feature type="chain" id="PRO_5047206309" description="DUF4136 domain-containing protein" evidence="1">
    <location>
        <begin position="21"/>
        <end position="186"/>
    </location>
</feature>
<gene>
    <name evidence="3" type="ORF">tinsulaeT_13200</name>
</gene>
<accession>A0ABQ6GU40</accession>
<dbReference type="Pfam" id="PF13590">
    <property type="entry name" value="DUF4136"/>
    <property type="match status" value="1"/>
</dbReference>
<evidence type="ECO:0000313" key="4">
    <source>
        <dbReference type="Proteomes" id="UP001157186"/>
    </source>
</evidence>
<keyword evidence="1" id="KW-0732">Signal</keyword>
<dbReference type="Proteomes" id="UP001157186">
    <property type="component" value="Unassembled WGS sequence"/>
</dbReference>
<proteinExistence type="predicted"/>
<comment type="caution">
    <text evidence="3">The sequence shown here is derived from an EMBL/GenBank/DDBJ whole genome shotgun (WGS) entry which is preliminary data.</text>
</comment>